<accession>A0A6I3SKH0</accession>
<keyword evidence="1" id="KW-0732">Signal</keyword>
<dbReference type="EMBL" id="WNKU01000010">
    <property type="protein sequence ID" value="MTV49393.1"/>
    <property type="molecule type" value="Genomic_DNA"/>
</dbReference>
<dbReference type="InterPro" id="IPR015943">
    <property type="entry name" value="WD40/YVTN_repeat-like_dom_sf"/>
</dbReference>
<protein>
    <submittedName>
        <fullName evidence="2">Uncharacterized protein</fullName>
    </submittedName>
</protein>
<keyword evidence="3" id="KW-1185">Reference proteome</keyword>
<dbReference type="PANTHER" id="PTHR42754:SF1">
    <property type="entry name" value="LIPOPROTEIN"/>
    <property type="match status" value="1"/>
</dbReference>
<comment type="caution">
    <text evidence="2">The sequence shown here is derived from an EMBL/GenBank/DDBJ whole genome shotgun (WGS) entry which is preliminary data.</text>
</comment>
<organism evidence="2 3">
    <name type="scientific">Heliobacterium mobile</name>
    <name type="common">Heliobacillus mobilis</name>
    <dbReference type="NCBI Taxonomy" id="28064"/>
    <lineage>
        <taxon>Bacteria</taxon>
        <taxon>Bacillati</taxon>
        <taxon>Bacillota</taxon>
        <taxon>Clostridia</taxon>
        <taxon>Eubacteriales</taxon>
        <taxon>Heliobacteriaceae</taxon>
        <taxon>Heliobacterium</taxon>
    </lineage>
</organism>
<dbReference type="SUPFAM" id="SSF50998">
    <property type="entry name" value="Quinoprotein alcohol dehydrogenase-like"/>
    <property type="match status" value="1"/>
</dbReference>
<feature type="signal peptide" evidence="1">
    <location>
        <begin position="1"/>
        <end position="28"/>
    </location>
</feature>
<dbReference type="AlphaFoldDB" id="A0A6I3SKH0"/>
<feature type="chain" id="PRO_5038621889" evidence="1">
    <location>
        <begin position="29"/>
        <end position="411"/>
    </location>
</feature>
<reference evidence="2 3" key="1">
    <citation type="submission" date="2019-11" db="EMBL/GenBank/DDBJ databases">
        <title>Whole-genome sequence of a the green, strictly anaerobic photosynthetic bacterium Heliobacillus mobilis DSM 6151.</title>
        <authorList>
            <person name="Kyndt J.A."/>
            <person name="Meyer T.E."/>
        </authorList>
    </citation>
    <scope>NUCLEOTIDE SEQUENCE [LARGE SCALE GENOMIC DNA]</scope>
    <source>
        <strain evidence="2 3">DSM 6151</strain>
    </source>
</reference>
<evidence type="ECO:0000313" key="2">
    <source>
        <dbReference type="EMBL" id="MTV49393.1"/>
    </source>
</evidence>
<dbReference type="InterPro" id="IPR011047">
    <property type="entry name" value="Quinoprotein_ADH-like_sf"/>
</dbReference>
<dbReference type="Gene3D" id="2.130.10.10">
    <property type="entry name" value="YVTN repeat-like/Quinoprotein amine dehydrogenase"/>
    <property type="match status" value="1"/>
</dbReference>
<dbReference type="OrthoDB" id="9811934at2"/>
<evidence type="ECO:0000256" key="1">
    <source>
        <dbReference type="SAM" id="SignalP"/>
    </source>
</evidence>
<evidence type="ECO:0000313" key="3">
    <source>
        <dbReference type="Proteomes" id="UP000430670"/>
    </source>
</evidence>
<dbReference type="RefSeq" id="WP_155476488.1">
    <property type="nucleotide sequence ID" value="NZ_WNKU01000010.1"/>
</dbReference>
<name>A0A6I3SKH0_HELMO</name>
<proteinExistence type="predicted"/>
<gene>
    <name evidence="2" type="ORF">GJ688_10425</name>
</gene>
<sequence>MDFNKCTLIKVLSSFVLPLCFTCLIPSAAFSSSLNLEWKAEFGGKKVETGTVTIPAVDGGFLLVGEAESEYLKGNGKKDIYVVKMNATGLETWEKYYGGYGDDIGTFVRATSDGGYIIGGSSRSNWNDNRNMLLVKISAEGKLQWKKEYPAEPNLTSEGLNDDEIIYIREEADGYTILGNKKSTDTIGGDIFLIKVNGQGGVEWRKTIGGREDEKAVSLQDTPDGGYLIVGYGALSSETGYDIYLSKTDSHGKVEWSKSLGGKGWDISTVTAPTSDGGYLIGGQSSSGNDGLFSGYLAKVNSEGNLLWQQVMPAYVCTLIETIVPTDKGIELTGWLESGTGYDFVRILTDETGVISSTDLINNEQWSKPFAVTAVDKGAYIVTGYVVDKPGYRYWLNKQEQAYVAKIKFAK</sequence>
<dbReference type="Proteomes" id="UP000430670">
    <property type="component" value="Unassembled WGS sequence"/>
</dbReference>
<dbReference type="PANTHER" id="PTHR42754">
    <property type="entry name" value="ENDOGLUCANASE"/>
    <property type="match status" value="1"/>
</dbReference>